<reference evidence="4 5" key="1">
    <citation type="submission" date="2019-06" db="EMBL/GenBank/DDBJ databases">
        <title>Draft genome of C. phoceense Strain 272.</title>
        <authorList>
            <person name="Pacheco L.G.C."/>
            <person name="Barberis C.M."/>
            <person name="Almuzara M.N."/>
            <person name="Traglia G.M."/>
            <person name="Santos C.S."/>
            <person name="Rocha D.J.P.G."/>
            <person name="Aguiar E.R.G.R."/>
            <person name="Vay C.A."/>
        </authorList>
    </citation>
    <scope>NUCLEOTIDE SEQUENCE [LARGE SCALE GENOMIC DNA]</scope>
    <source>
        <strain evidence="4 5">272</strain>
    </source>
</reference>
<dbReference type="CDD" id="cd12797">
    <property type="entry name" value="M23_peptidase"/>
    <property type="match status" value="1"/>
</dbReference>
<gene>
    <name evidence="4" type="ORF">EJK80_00345</name>
</gene>
<dbReference type="GO" id="GO:0004222">
    <property type="term" value="F:metalloendopeptidase activity"/>
    <property type="evidence" value="ECO:0007669"/>
    <property type="project" value="TreeGrafter"/>
</dbReference>
<evidence type="ECO:0000256" key="1">
    <source>
        <dbReference type="ARBA" id="ARBA00022729"/>
    </source>
</evidence>
<dbReference type="STRING" id="1686286.GCA_900092335_02153"/>
<dbReference type="InterPro" id="IPR016047">
    <property type="entry name" value="M23ase_b-sheet_dom"/>
</dbReference>
<keyword evidence="5" id="KW-1185">Reference proteome</keyword>
<keyword evidence="1 2" id="KW-0732">Signal</keyword>
<feature type="signal peptide" evidence="2">
    <location>
        <begin position="1"/>
        <end position="21"/>
    </location>
</feature>
<organism evidence="4 5">
    <name type="scientific">Corynebacterium phoceense</name>
    <dbReference type="NCBI Taxonomy" id="1686286"/>
    <lineage>
        <taxon>Bacteria</taxon>
        <taxon>Bacillati</taxon>
        <taxon>Actinomycetota</taxon>
        <taxon>Actinomycetes</taxon>
        <taxon>Mycobacteriales</taxon>
        <taxon>Corynebacteriaceae</taxon>
        <taxon>Corynebacterium</taxon>
    </lineage>
</organism>
<dbReference type="GeneID" id="79853322"/>
<dbReference type="Proteomes" id="UP000318080">
    <property type="component" value="Unassembled WGS sequence"/>
</dbReference>
<name>A0A540RA07_9CORY</name>
<dbReference type="SUPFAM" id="SSF51261">
    <property type="entry name" value="Duplicated hybrid motif"/>
    <property type="match status" value="1"/>
</dbReference>
<dbReference type="RefSeq" id="WP_066487205.1">
    <property type="nucleotide sequence ID" value="NZ_JADPQA010000003.1"/>
</dbReference>
<evidence type="ECO:0000259" key="3">
    <source>
        <dbReference type="Pfam" id="PF01551"/>
    </source>
</evidence>
<feature type="chain" id="PRO_5039406888" evidence="2">
    <location>
        <begin position="22"/>
        <end position="170"/>
    </location>
</feature>
<evidence type="ECO:0000313" key="5">
    <source>
        <dbReference type="Proteomes" id="UP000318080"/>
    </source>
</evidence>
<feature type="domain" description="M23ase beta-sheet core" evidence="3">
    <location>
        <begin position="64"/>
        <end position="146"/>
    </location>
</feature>
<comment type="caution">
    <text evidence="4">The sequence shown here is derived from an EMBL/GenBank/DDBJ whole genome shotgun (WGS) entry which is preliminary data.</text>
</comment>
<dbReference type="InterPro" id="IPR050570">
    <property type="entry name" value="Cell_wall_metabolism_enzyme"/>
</dbReference>
<accession>A0A540RA07</accession>
<proteinExistence type="predicted"/>
<evidence type="ECO:0000313" key="4">
    <source>
        <dbReference type="EMBL" id="TQE44578.1"/>
    </source>
</evidence>
<sequence length="170" mass="17412">MKLSRLIFSSLLITATTFATGATLPAAAAPSPTAAQPSARGYSPPVPLRVIRAFDNPDHNWLPGHRGVDLAADVGQPIAAAGPGTVAFAGVVAGTPSVSVEHADGLRTTYSPVYAHVQVGQTVAAGDVLGTLAPTFDGYPGLHWGALDGPDSYLNPLELLDAPTIRLKPV</sequence>
<evidence type="ECO:0000256" key="2">
    <source>
        <dbReference type="SAM" id="SignalP"/>
    </source>
</evidence>
<dbReference type="Pfam" id="PF01551">
    <property type="entry name" value="Peptidase_M23"/>
    <property type="match status" value="1"/>
</dbReference>
<dbReference type="PANTHER" id="PTHR21666">
    <property type="entry name" value="PEPTIDASE-RELATED"/>
    <property type="match status" value="1"/>
</dbReference>
<protein>
    <submittedName>
        <fullName evidence="4">M23 family metallopeptidase</fullName>
    </submittedName>
</protein>
<dbReference type="AlphaFoldDB" id="A0A540RA07"/>
<dbReference type="Gene3D" id="2.70.70.10">
    <property type="entry name" value="Glucose Permease (Domain IIA)"/>
    <property type="match status" value="1"/>
</dbReference>
<dbReference type="InterPro" id="IPR011055">
    <property type="entry name" value="Dup_hybrid_motif"/>
</dbReference>
<dbReference type="EMBL" id="VHIR01000001">
    <property type="protein sequence ID" value="TQE44578.1"/>
    <property type="molecule type" value="Genomic_DNA"/>
</dbReference>
<dbReference type="PANTHER" id="PTHR21666:SF289">
    <property type="entry name" value="L-ALA--D-GLU ENDOPEPTIDASE"/>
    <property type="match status" value="1"/>
</dbReference>